<evidence type="ECO:0000259" key="2">
    <source>
        <dbReference type="PROSITE" id="PS50011"/>
    </source>
</evidence>
<dbReference type="Pfam" id="PF23052">
    <property type="entry name" value="KH_N4BP1_2nd"/>
    <property type="match status" value="1"/>
</dbReference>
<dbReference type="GeneID" id="107111703"/>
<keyword evidence="4" id="KW-0808">Transferase</keyword>
<evidence type="ECO:0000256" key="1">
    <source>
        <dbReference type="SAM" id="MobiDB-lite"/>
    </source>
</evidence>
<gene>
    <name evidence="4" type="primary">LOC107111703</name>
</gene>
<dbReference type="RefSeq" id="XP_015268202.1">
    <property type="nucleotide sequence ID" value="XM_015412716.1"/>
</dbReference>
<evidence type="ECO:0000313" key="4">
    <source>
        <dbReference type="RefSeq" id="XP_015268202.1"/>
    </source>
</evidence>
<feature type="domain" description="Protein kinase" evidence="2">
    <location>
        <begin position="16"/>
        <end position="302"/>
    </location>
</feature>
<dbReference type="PROSITE" id="PS50011">
    <property type="entry name" value="PROTEIN_KINASE_DOM"/>
    <property type="match status" value="1"/>
</dbReference>
<accession>A0ABM1K3B5</accession>
<feature type="region of interest" description="Disordered" evidence="1">
    <location>
        <begin position="310"/>
        <end position="378"/>
    </location>
</feature>
<reference evidence="4" key="1">
    <citation type="submission" date="2025-08" db="UniProtKB">
        <authorList>
            <consortium name="RefSeq"/>
        </authorList>
    </citation>
    <scope>IDENTIFICATION</scope>
</reference>
<dbReference type="InterPro" id="IPR008271">
    <property type="entry name" value="Ser/Thr_kinase_AS"/>
</dbReference>
<name>A0ABM1K3B5_GEKJA</name>
<protein>
    <submittedName>
        <fullName evidence="4">Probable serine/threonine-protein kinase WNK10</fullName>
    </submittedName>
</protein>
<dbReference type="PANTHER" id="PTHR44329">
    <property type="entry name" value="SERINE/THREONINE-PROTEIN KINASE TNNI3K-RELATED"/>
    <property type="match status" value="1"/>
</dbReference>
<dbReference type="Pfam" id="PF00069">
    <property type="entry name" value="Pkinase"/>
    <property type="match status" value="1"/>
</dbReference>
<feature type="region of interest" description="Disordered" evidence="1">
    <location>
        <begin position="260"/>
        <end position="289"/>
    </location>
</feature>
<sequence>MASPTKFYERITGDCLKDFQYLSRGAFGEIYRARHRDWGIDVAVKILNRDASCTREELLNEARAMDEARFTYILRLFGLFVDEVETDAKVAGLGDAAPRLGLVMEFMENGSLSTLRDRVPSVPWALRLRILHQVALGMNFLHSLSPPLLHLDLKPSNVLLDGELHVRVADFGLSKFKRGTTQRTGLSSGEGDGYGGTLEFMPPEAFSHRDIYYGILTWSLSTGEEPYPHCSHETEEIYSCYKQQIVAAVRLVQDILMQMDSSPPRGTRLDSSLTSEESTSNSLKRKSVRSLASQSIGLEDHFETMHLQESPSIQNTASPTGSGLKTSQASKSSPLFHRSSSMTPMRGEEGPGDETPGSRVNMRSQHRPSEGKPRPLSDMYPYRTFPPYHPGVFPFQQECIEGLCAPELSEEVWYPEDMQCVFLGAQGLFLNSPTQGTSADLTLLRPGST</sequence>
<dbReference type="PROSITE" id="PS00108">
    <property type="entry name" value="PROTEIN_KINASE_ST"/>
    <property type="match status" value="1"/>
</dbReference>
<proteinExistence type="predicted"/>
<dbReference type="Proteomes" id="UP000694871">
    <property type="component" value="Unplaced"/>
</dbReference>
<dbReference type="InterPro" id="IPR056630">
    <property type="entry name" value="KH_N4BP1_2nd"/>
</dbReference>
<feature type="compositionally biased region" description="Polar residues" evidence="1">
    <location>
        <begin position="310"/>
        <end position="343"/>
    </location>
</feature>
<organism evidence="3 4">
    <name type="scientific">Gekko japonicus</name>
    <name type="common">Schlegel's Japanese gecko</name>
    <dbReference type="NCBI Taxonomy" id="146911"/>
    <lineage>
        <taxon>Eukaryota</taxon>
        <taxon>Metazoa</taxon>
        <taxon>Chordata</taxon>
        <taxon>Craniata</taxon>
        <taxon>Vertebrata</taxon>
        <taxon>Euteleostomi</taxon>
        <taxon>Lepidosauria</taxon>
        <taxon>Squamata</taxon>
        <taxon>Bifurcata</taxon>
        <taxon>Gekkota</taxon>
        <taxon>Gekkonidae</taxon>
        <taxon>Gekkoninae</taxon>
        <taxon>Gekko</taxon>
    </lineage>
</organism>
<dbReference type="InterPro" id="IPR000719">
    <property type="entry name" value="Prot_kinase_dom"/>
</dbReference>
<dbReference type="PANTHER" id="PTHR44329:SF297">
    <property type="entry name" value="RECEPTOR-INTERACTING SERINE_THREONINE-PROTEIN KINASE 3"/>
    <property type="match status" value="1"/>
</dbReference>
<dbReference type="InterPro" id="IPR051681">
    <property type="entry name" value="Ser/Thr_Kinases-Pseudokinases"/>
</dbReference>
<dbReference type="GO" id="GO:0016301">
    <property type="term" value="F:kinase activity"/>
    <property type="evidence" value="ECO:0007669"/>
    <property type="project" value="UniProtKB-KW"/>
</dbReference>
<dbReference type="Gene3D" id="1.10.510.10">
    <property type="entry name" value="Transferase(Phosphotransferase) domain 1"/>
    <property type="match status" value="1"/>
</dbReference>
<dbReference type="InterPro" id="IPR011009">
    <property type="entry name" value="Kinase-like_dom_sf"/>
</dbReference>
<keyword evidence="4" id="KW-0418">Kinase</keyword>
<evidence type="ECO:0000313" key="3">
    <source>
        <dbReference type="Proteomes" id="UP000694871"/>
    </source>
</evidence>
<feature type="compositionally biased region" description="Low complexity" evidence="1">
    <location>
        <begin position="271"/>
        <end position="282"/>
    </location>
</feature>
<keyword evidence="3" id="KW-1185">Reference proteome</keyword>
<dbReference type="SMART" id="SM00220">
    <property type="entry name" value="S_TKc"/>
    <property type="match status" value="1"/>
</dbReference>
<dbReference type="SUPFAM" id="SSF56112">
    <property type="entry name" value="Protein kinase-like (PK-like)"/>
    <property type="match status" value="1"/>
</dbReference>